<dbReference type="SUPFAM" id="SSF51658">
    <property type="entry name" value="Xylose isomerase-like"/>
    <property type="match status" value="1"/>
</dbReference>
<protein>
    <submittedName>
        <fullName evidence="2">TIM barrel protein</fullName>
    </submittedName>
</protein>
<sequence length="312" mass="35421">MHSPNRRDFIKAGTLLAVSTALPGRSAAQPQSQTPKLNLFSKHLQFLDYQAMAEAAKEIGFQGVDLTVRPGGHVEPEKVETDLPRAVEACHRQGLETVMMTTAVDDAEDTLDQAVLRTAAKCGITHYRMNWFRYENDKPLPETLSAYQMRIQKLDALNEELGLVGCYQNHAGTLVGASLWEVWQLLQGSSPEHFGAQYDIRHATVEGGRSWTNGFRLIQDRIRTLVMKDFKWVKREGRTQLLNTPLGEGMVDFPHYFKLLKETQIDVPISLHFEYDLGGAEKGRRQIERSPDFVFDAMRKDIATFERLWSEA</sequence>
<dbReference type="Gene3D" id="3.20.20.150">
    <property type="entry name" value="Divalent-metal-dependent TIM barrel enzymes"/>
    <property type="match status" value="1"/>
</dbReference>
<gene>
    <name evidence="2" type="ORF">IEN85_08470</name>
</gene>
<keyword evidence="3" id="KW-1185">Reference proteome</keyword>
<dbReference type="RefSeq" id="WP_191616666.1">
    <property type="nucleotide sequence ID" value="NZ_JACYFG010000009.1"/>
</dbReference>
<reference evidence="2" key="1">
    <citation type="submission" date="2020-09" db="EMBL/GenBank/DDBJ databases">
        <title>Pelagicoccus enzymogenes sp. nov. with an EPS production, isolated from marine sediment.</title>
        <authorList>
            <person name="Feng X."/>
        </authorList>
    </citation>
    <scope>NUCLEOTIDE SEQUENCE</scope>
    <source>
        <strain evidence="2">NFK12</strain>
    </source>
</reference>
<dbReference type="InterPro" id="IPR013022">
    <property type="entry name" value="Xyl_isomerase-like_TIM-brl"/>
</dbReference>
<dbReference type="PANTHER" id="PTHR12110:SF41">
    <property type="entry name" value="INOSOSE DEHYDRATASE"/>
    <property type="match status" value="1"/>
</dbReference>
<evidence type="ECO:0000259" key="1">
    <source>
        <dbReference type="Pfam" id="PF01261"/>
    </source>
</evidence>
<proteinExistence type="predicted"/>
<organism evidence="2 3">
    <name type="scientific">Pelagicoccus enzymogenes</name>
    <dbReference type="NCBI Taxonomy" id="2773457"/>
    <lineage>
        <taxon>Bacteria</taxon>
        <taxon>Pseudomonadati</taxon>
        <taxon>Verrucomicrobiota</taxon>
        <taxon>Opitutia</taxon>
        <taxon>Puniceicoccales</taxon>
        <taxon>Pelagicoccaceae</taxon>
        <taxon>Pelagicoccus</taxon>
    </lineage>
</organism>
<dbReference type="InterPro" id="IPR050312">
    <property type="entry name" value="IolE/XylAMocC-like"/>
</dbReference>
<dbReference type="InterPro" id="IPR006311">
    <property type="entry name" value="TAT_signal"/>
</dbReference>
<dbReference type="PANTHER" id="PTHR12110">
    <property type="entry name" value="HYDROXYPYRUVATE ISOMERASE"/>
    <property type="match status" value="1"/>
</dbReference>
<dbReference type="PROSITE" id="PS51318">
    <property type="entry name" value="TAT"/>
    <property type="match status" value="1"/>
</dbReference>
<accession>A0A927F954</accession>
<name>A0A927F954_9BACT</name>
<comment type="caution">
    <text evidence="2">The sequence shown here is derived from an EMBL/GenBank/DDBJ whole genome shotgun (WGS) entry which is preliminary data.</text>
</comment>
<evidence type="ECO:0000313" key="3">
    <source>
        <dbReference type="Proteomes" id="UP000622317"/>
    </source>
</evidence>
<dbReference type="InterPro" id="IPR036237">
    <property type="entry name" value="Xyl_isomerase-like_sf"/>
</dbReference>
<dbReference type="Pfam" id="PF01261">
    <property type="entry name" value="AP_endonuc_2"/>
    <property type="match status" value="1"/>
</dbReference>
<dbReference type="AlphaFoldDB" id="A0A927F954"/>
<feature type="domain" description="Xylose isomerase-like TIM barrel" evidence="1">
    <location>
        <begin position="54"/>
        <end position="282"/>
    </location>
</feature>
<dbReference type="Proteomes" id="UP000622317">
    <property type="component" value="Unassembled WGS sequence"/>
</dbReference>
<dbReference type="EMBL" id="JACYFG010000009">
    <property type="protein sequence ID" value="MBD5779526.1"/>
    <property type="molecule type" value="Genomic_DNA"/>
</dbReference>
<evidence type="ECO:0000313" key="2">
    <source>
        <dbReference type="EMBL" id="MBD5779526.1"/>
    </source>
</evidence>